<dbReference type="Gene3D" id="3.30.70.100">
    <property type="match status" value="1"/>
</dbReference>
<keyword evidence="4" id="KW-1185">Reference proteome</keyword>
<evidence type="ECO:0000256" key="1">
    <source>
        <dbReference type="ARBA" id="ARBA00005986"/>
    </source>
</evidence>
<dbReference type="OrthoDB" id="2519291at2759"/>
<name>A0A6A5Y179_9PLEO</name>
<dbReference type="SUPFAM" id="SSF54909">
    <property type="entry name" value="Dimeric alpha+beta barrel"/>
    <property type="match status" value="1"/>
</dbReference>
<comment type="similarity">
    <text evidence="1">Belongs to the tpcK family.</text>
</comment>
<dbReference type="RefSeq" id="XP_033387587.1">
    <property type="nucleotide sequence ID" value="XM_033520839.1"/>
</dbReference>
<dbReference type="Pfam" id="PF07110">
    <property type="entry name" value="EthD"/>
    <property type="match status" value="1"/>
</dbReference>
<gene>
    <name evidence="3" type="ORF">BU24DRAFT_115377</name>
</gene>
<dbReference type="AlphaFoldDB" id="A0A6A5Y179"/>
<dbReference type="EMBL" id="ML978067">
    <property type="protein sequence ID" value="KAF2019248.1"/>
    <property type="molecule type" value="Genomic_DNA"/>
</dbReference>
<dbReference type="Proteomes" id="UP000799778">
    <property type="component" value="Unassembled WGS sequence"/>
</dbReference>
<dbReference type="InterPro" id="IPR009799">
    <property type="entry name" value="EthD_dom"/>
</dbReference>
<dbReference type="InterPro" id="IPR011008">
    <property type="entry name" value="Dimeric_a/b-barrel"/>
</dbReference>
<evidence type="ECO:0000313" key="4">
    <source>
        <dbReference type="Proteomes" id="UP000799778"/>
    </source>
</evidence>
<feature type="domain" description="EthD" evidence="2">
    <location>
        <begin position="15"/>
        <end position="120"/>
    </location>
</feature>
<accession>A0A6A5Y179</accession>
<proteinExistence type="inferred from homology"/>
<evidence type="ECO:0000259" key="2">
    <source>
        <dbReference type="Pfam" id="PF07110"/>
    </source>
</evidence>
<protein>
    <recommendedName>
        <fullName evidence="2">EthD domain-containing protein</fullName>
    </recommendedName>
</protein>
<dbReference type="GO" id="GO:0016491">
    <property type="term" value="F:oxidoreductase activity"/>
    <property type="evidence" value="ECO:0007669"/>
    <property type="project" value="InterPro"/>
</dbReference>
<reference evidence="3" key="1">
    <citation type="journal article" date="2020" name="Stud. Mycol.">
        <title>101 Dothideomycetes genomes: a test case for predicting lifestyles and emergence of pathogens.</title>
        <authorList>
            <person name="Haridas S."/>
            <person name="Albert R."/>
            <person name="Binder M."/>
            <person name="Bloem J."/>
            <person name="Labutti K."/>
            <person name="Salamov A."/>
            <person name="Andreopoulos B."/>
            <person name="Baker S."/>
            <person name="Barry K."/>
            <person name="Bills G."/>
            <person name="Bluhm B."/>
            <person name="Cannon C."/>
            <person name="Castanera R."/>
            <person name="Culley D."/>
            <person name="Daum C."/>
            <person name="Ezra D."/>
            <person name="Gonzalez J."/>
            <person name="Henrissat B."/>
            <person name="Kuo A."/>
            <person name="Liang C."/>
            <person name="Lipzen A."/>
            <person name="Lutzoni F."/>
            <person name="Magnuson J."/>
            <person name="Mondo S."/>
            <person name="Nolan M."/>
            <person name="Ohm R."/>
            <person name="Pangilinan J."/>
            <person name="Park H.-J."/>
            <person name="Ramirez L."/>
            <person name="Alfaro M."/>
            <person name="Sun H."/>
            <person name="Tritt A."/>
            <person name="Yoshinaga Y."/>
            <person name="Zwiers L.-H."/>
            <person name="Turgeon B."/>
            <person name="Goodwin S."/>
            <person name="Spatafora J."/>
            <person name="Crous P."/>
            <person name="Grigoriev I."/>
        </authorList>
    </citation>
    <scope>NUCLEOTIDE SEQUENCE</scope>
    <source>
        <strain evidence="3">CBS 175.79</strain>
    </source>
</reference>
<evidence type="ECO:0000313" key="3">
    <source>
        <dbReference type="EMBL" id="KAF2019248.1"/>
    </source>
</evidence>
<organism evidence="3 4">
    <name type="scientific">Aaosphaeria arxii CBS 175.79</name>
    <dbReference type="NCBI Taxonomy" id="1450172"/>
    <lineage>
        <taxon>Eukaryota</taxon>
        <taxon>Fungi</taxon>
        <taxon>Dikarya</taxon>
        <taxon>Ascomycota</taxon>
        <taxon>Pezizomycotina</taxon>
        <taxon>Dothideomycetes</taxon>
        <taxon>Pleosporomycetidae</taxon>
        <taxon>Pleosporales</taxon>
        <taxon>Pleosporales incertae sedis</taxon>
        <taxon>Aaosphaeria</taxon>
    </lineage>
</organism>
<dbReference type="GeneID" id="54278236"/>
<sequence length="141" mass="16403">MPKEEIVFVQLVSRKEGLTLQEFKRHQEEIFVPLVKRVCGDLFPVSWTRRYLAESEHEAQRKPGALGLPRLLVGRKEDVGWDCLGEMRFSDELHFQQFFALVNEKGPAEALLDEESRFSDVTKLKFIVMESTTDHSEYRSS</sequence>